<sequence length="74" mass="8048">MAAKDKGTTRVGFRNRNEQTNIRATSLRGTDHGQVVYVLQCEPCGEVYGANGSDIHLRKCPACQGGRPKLTFAP</sequence>
<accession>A0ABY9YLQ7</accession>
<organism evidence="2 3">
    <name type="scientific">Stenotrophomonas oahuensis</name>
    <dbReference type="NCBI Taxonomy" id="3003271"/>
    <lineage>
        <taxon>Bacteria</taxon>
        <taxon>Pseudomonadati</taxon>
        <taxon>Pseudomonadota</taxon>
        <taxon>Gammaproteobacteria</taxon>
        <taxon>Lysobacterales</taxon>
        <taxon>Lysobacteraceae</taxon>
        <taxon>Stenotrophomonas</taxon>
    </lineage>
</organism>
<dbReference type="Proteomes" id="UP001302072">
    <property type="component" value="Chromosome"/>
</dbReference>
<keyword evidence="3" id="KW-1185">Reference proteome</keyword>
<feature type="region of interest" description="Disordered" evidence="1">
    <location>
        <begin position="1"/>
        <end position="20"/>
    </location>
</feature>
<name>A0ABY9YLQ7_9GAMM</name>
<protein>
    <submittedName>
        <fullName evidence="2">Uncharacterized protein</fullName>
    </submittedName>
</protein>
<dbReference type="EMBL" id="CP115541">
    <property type="protein sequence ID" value="WNH51570.1"/>
    <property type="molecule type" value="Genomic_DNA"/>
</dbReference>
<gene>
    <name evidence="2" type="ORF">PDM29_14600</name>
</gene>
<proteinExistence type="predicted"/>
<reference evidence="2 3" key="1">
    <citation type="submission" date="2022-12" db="EMBL/GenBank/DDBJ databases">
        <title>Two new species, Stenotrophomonas aracearum and Stenotrophomonas oahuensis, isolated from Anthurium (Araceae family) in Hawaii.</title>
        <authorList>
            <person name="Chunag S.C."/>
            <person name="Dobhal S."/>
            <person name="Alvarez A."/>
            <person name="Arif M."/>
        </authorList>
    </citation>
    <scope>NUCLEOTIDE SEQUENCE [LARGE SCALE GENOMIC DNA]</scope>
    <source>
        <strain evidence="2 3">A5586</strain>
    </source>
</reference>
<dbReference type="RefSeq" id="WP_311190810.1">
    <property type="nucleotide sequence ID" value="NZ_CP115541.1"/>
</dbReference>
<evidence type="ECO:0000313" key="3">
    <source>
        <dbReference type="Proteomes" id="UP001302072"/>
    </source>
</evidence>
<evidence type="ECO:0000313" key="2">
    <source>
        <dbReference type="EMBL" id="WNH51570.1"/>
    </source>
</evidence>
<evidence type="ECO:0000256" key="1">
    <source>
        <dbReference type="SAM" id="MobiDB-lite"/>
    </source>
</evidence>